<reference evidence="2 3" key="1">
    <citation type="journal article" date="2011" name="Stand. Genomic Sci.">
        <title>Complete genome sequence of the gliding freshwater bacterium Fluviicola taffensis type strain (RW262).</title>
        <authorList>
            <person name="Woyke T."/>
            <person name="Chertkov O."/>
            <person name="Lapidus A."/>
            <person name="Nolan M."/>
            <person name="Lucas S."/>
            <person name="Del Rio T.G."/>
            <person name="Tice H."/>
            <person name="Cheng J.F."/>
            <person name="Tapia R."/>
            <person name="Han C."/>
            <person name="Goodwin L."/>
            <person name="Pitluck S."/>
            <person name="Liolios K."/>
            <person name="Pagani I."/>
            <person name="Ivanova N."/>
            <person name="Huntemann M."/>
            <person name="Mavromatis K."/>
            <person name="Mikhailova N."/>
            <person name="Pati A."/>
            <person name="Chen A."/>
            <person name="Palaniappan K."/>
            <person name="Land M."/>
            <person name="Hauser L."/>
            <person name="Brambilla E.M."/>
            <person name="Rohde M."/>
            <person name="Mwirichia R."/>
            <person name="Sikorski J."/>
            <person name="Tindall B.J."/>
            <person name="Goker M."/>
            <person name="Bristow J."/>
            <person name="Eisen J.A."/>
            <person name="Markowitz V."/>
            <person name="Hugenholtz P."/>
            <person name="Klenk H.P."/>
            <person name="Kyrpides N.C."/>
        </authorList>
    </citation>
    <scope>NUCLEOTIDE SEQUENCE [LARGE SCALE GENOMIC DNA]</scope>
    <source>
        <strain evidence="3">DSM 16823 / RW262 / RW262</strain>
    </source>
</reference>
<gene>
    <name evidence="2" type="ordered locus">Fluta_2701</name>
</gene>
<feature type="transmembrane region" description="Helical" evidence="1">
    <location>
        <begin position="6"/>
        <end position="26"/>
    </location>
</feature>
<keyword evidence="3" id="KW-1185">Reference proteome</keyword>
<dbReference type="KEGG" id="fte:Fluta_2701"/>
<dbReference type="HOGENOM" id="CLU_095018_2_0_10"/>
<evidence type="ECO:0000256" key="1">
    <source>
        <dbReference type="SAM" id="Phobius"/>
    </source>
</evidence>
<proteinExistence type="predicted"/>
<dbReference type="OrthoDB" id="6400719at2"/>
<accession>F2IG47</accession>
<sequence length="116" mass="13009">MNQIPINKTYAIISYCTLIGWIVAIIQASSKEENVKHFTAFHLRQMLLLMLIGAAISIISTILFFIPVIGIIGINILSLILFLIWLMLIVSAVRGEKRYIPLVGESGEKMLGDMFE</sequence>
<evidence type="ECO:0000313" key="2">
    <source>
        <dbReference type="EMBL" id="AEA44682.1"/>
    </source>
</evidence>
<dbReference type="Proteomes" id="UP000007463">
    <property type="component" value="Chromosome"/>
</dbReference>
<dbReference type="STRING" id="755732.Fluta_2701"/>
<dbReference type="RefSeq" id="WP_013687451.1">
    <property type="nucleotide sequence ID" value="NC_015321.1"/>
</dbReference>
<dbReference type="EMBL" id="CP002542">
    <property type="protein sequence ID" value="AEA44682.1"/>
    <property type="molecule type" value="Genomic_DNA"/>
</dbReference>
<keyword evidence="1" id="KW-1133">Transmembrane helix</keyword>
<evidence type="ECO:0008006" key="4">
    <source>
        <dbReference type="Google" id="ProtNLM"/>
    </source>
</evidence>
<keyword evidence="1" id="KW-0472">Membrane</keyword>
<name>F2IG47_FLUTR</name>
<organism evidence="2 3">
    <name type="scientific">Fluviicola taffensis (strain DSM 16823 / NCIMB 13979 / RW262)</name>
    <dbReference type="NCBI Taxonomy" id="755732"/>
    <lineage>
        <taxon>Bacteria</taxon>
        <taxon>Pseudomonadati</taxon>
        <taxon>Bacteroidota</taxon>
        <taxon>Flavobacteriia</taxon>
        <taxon>Flavobacteriales</taxon>
        <taxon>Crocinitomicaceae</taxon>
        <taxon>Fluviicola</taxon>
    </lineage>
</organism>
<dbReference type="AlphaFoldDB" id="F2IG47"/>
<feature type="transmembrane region" description="Helical" evidence="1">
    <location>
        <begin position="47"/>
        <end position="66"/>
    </location>
</feature>
<feature type="transmembrane region" description="Helical" evidence="1">
    <location>
        <begin position="72"/>
        <end position="93"/>
    </location>
</feature>
<keyword evidence="1" id="KW-0812">Transmembrane</keyword>
<dbReference type="eggNOG" id="COG4818">
    <property type="taxonomic scope" value="Bacteria"/>
</dbReference>
<evidence type="ECO:0000313" key="3">
    <source>
        <dbReference type="Proteomes" id="UP000007463"/>
    </source>
</evidence>
<reference evidence="3" key="2">
    <citation type="submission" date="2011-02" db="EMBL/GenBank/DDBJ databases">
        <title>The complete genome of Fluviicola taffensis DSM 16823.</title>
        <authorList>
            <consortium name="US DOE Joint Genome Institute (JGI-PGF)"/>
            <person name="Lucas S."/>
            <person name="Copeland A."/>
            <person name="Lapidus A."/>
            <person name="Bruce D."/>
            <person name="Goodwin L."/>
            <person name="Pitluck S."/>
            <person name="Kyrpides N."/>
            <person name="Mavromatis K."/>
            <person name="Ivanova N."/>
            <person name="Mikhailova N."/>
            <person name="Pagani I."/>
            <person name="Chertkov O."/>
            <person name="Detter J.C."/>
            <person name="Han C."/>
            <person name="Tapia R."/>
            <person name="Land M."/>
            <person name="Hauser L."/>
            <person name="Markowitz V."/>
            <person name="Cheng J.-F."/>
            <person name="Hugenholtz P."/>
            <person name="Woyke T."/>
            <person name="Wu D."/>
            <person name="Tindall B."/>
            <person name="Pomrenke H.G."/>
            <person name="Brambilla E."/>
            <person name="Klenk H.-P."/>
            <person name="Eisen J.A."/>
        </authorList>
    </citation>
    <scope>NUCLEOTIDE SEQUENCE [LARGE SCALE GENOMIC DNA]</scope>
    <source>
        <strain evidence="3">DSM 16823 / RW262 / RW262</strain>
    </source>
</reference>
<protein>
    <recommendedName>
        <fullName evidence="4">Import component protein</fullName>
    </recommendedName>
</protein>